<feature type="transmembrane region" description="Helical" evidence="1">
    <location>
        <begin position="119"/>
        <end position="140"/>
    </location>
</feature>
<reference evidence="2 3" key="1">
    <citation type="submission" date="2019-03" db="EMBL/GenBank/DDBJ databases">
        <title>Genome Sequencing and Assembly of Various Microbes Isolated from Partially Reclaimed Soil and Acid Mine Drainage (AMD) Site.</title>
        <authorList>
            <person name="Steinbock B."/>
            <person name="Bechtold R."/>
            <person name="Sevigny J.L."/>
            <person name="Thomas D."/>
            <person name="Cuthill L.R."/>
            <person name="Aveiro Johannsen E.J."/>
            <person name="Thomas K."/>
            <person name="Ghosh A."/>
        </authorList>
    </citation>
    <scope>NUCLEOTIDE SEQUENCE [LARGE SCALE GENOMIC DNA]</scope>
    <source>
        <strain evidence="2 3">S-A1</strain>
    </source>
</reference>
<dbReference type="RefSeq" id="WP_133348570.1">
    <property type="nucleotide sequence ID" value="NZ_SMZQ01000004.1"/>
</dbReference>
<feature type="transmembrane region" description="Helical" evidence="1">
    <location>
        <begin position="37"/>
        <end position="58"/>
    </location>
</feature>
<keyword evidence="1" id="KW-0812">Transmembrane</keyword>
<dbReference type="EMBL" id="SMZQ01000004">
    <property type="protein sequence ID" value="TDL37988.1"/>
    <property type="molecule type" value="Genomic_DNA"/>
</dbReference>
<comment type="caution">
    <text evidence="2">The sequence shown here is derived from an EMBL/GenBank/DDBJ whole genome shotgun (WGS) entry which is preliminary data.</text>
</comment>
<dbReference type="AlphaFoldDB" id="A0A4V3B1S1"/>
<evidence type="ECO:0000256" key="1">
    <source>
        <dbReference type="SAM" id="Phobius"/>
    </source>
</evidence>
<feature type="transmembrane region" description="Helical" evidence="1">
    <location>
        <begin position="12"/>
        <end position="30"/>
    </location>
</feature>
<dbReference type="Proteomes" id="UP000294621">
    <property type="component" value="Unassembled WGS sequence"/>
</dbReference>
<accession>A0A4V3B1S1</accession>
<name>A0A4V3B1S1_9MICC</name>
<organism evidence="2 3">
    <name type="scientific">Arthrobacter nitrophenolicus</name>
    <dbReference type="NCBI Taxonomy" id="683150"/>
    <lineage>
        <taxon>Bacteria</taxon>
        <taxon>Bacillati</taxon>
        <taxon>Actinomycetota</taxon>
        <taxon>Actinomycetes</taxon>
        <taxon>Micrococcales</taxon>
        <taxon>Micrococcaceae</taxon>
        <taxon>Arthrobacter</taxon>
    </lineage>
</organism>
<keyword evidence="1" id="KW-1133">Transmembrane helix</keyword>
<dbReference type="OrthoDB" id="4949406at2"/>
<gene>
    <name evidence="2" type="ORF">E2R57_09660</name>
</gene>
<keyword evidence="1" id="KW-0472">Membrane</keyword>
<proteinExistence type="predicted"/>
<evidence type="ECO:0000313" key="3">
    <source>
        <dbReference type="Proteomes" id="UP000294621"/>
    </source>
</evidence>
<sequence>MDILAGINSEWLKALTWIAALAYGVAVLLWRPRRPDLAALAAVVAFLAASTGAGIYVLNHLGDGRWGGDQEARLEPPELSGTPLVGELLGPLDGTLNAMADGVNDFVDFRAALPVALEYFAAAGWALALLVPVGGAVLAVNAAVSRRRNAQAAAAGTELADLRAELERVKRHVGYPADDII</sequence>
<evidence type="ECO:0000313" key="2">
    <source>
        <dbReference type="EMBL" id="TDL37988.1"/>
    </source>
</evidence>
<protein>
    <submittedName>
        <fullName evidence="2">Uncharacterized protein</fullName>
    </submittedName>
</protein>